<dbReference type="Pfam" id="PF13181">
    <property type="entry name" value="TPR_8"/>
    <property type="match status" value="1"/>
</dbReference>
<dbReference type="InterPro" id="IPR027417">
    <property type="entry name" value="P-loop_NTPase"/>
</dbReference>
<evidence type="ECO:0000313" key="2">
    <source>
        <dbReference type="Proteomes" id="UP000631791"/>
    </source>
</evidence>
<protein>
    <submittedName>
        <fullName evidence="1">Tetratricopeptide (TPR) repeat protein</fullName>
    </submittedName>
</protein>
<dbReference type="InterPro" id="IPR019734">
    <property type="entry name" value="TPR_rpt"/>
</dbReference>
<comment type="caution">
    <text evidence="1">The sequence shown here is derived from an EMBL/GenBank/DDBJ whole genome shotgun (WGS) entry which is preliminary data.</text>
</comment>
<dbReference type="RefSeq" id="WP_196924386.1">
    <property type="nucleotide sequence ID" value="NZ_JADOTY010000001.1"/>
</dbReference>
<reference evidence="1 2" key="1">
    <citation type="submission" date="2020-11" db="EMBL/GenBank/DDBJ databases">
        <title>Sequencing the genomes of 1000 actinobacteria strains.</title>
        <authorList>
            <person name="Klenk H.-P."/>
        </authorList>
    </citation>
    <scope>NUCLEOTIDE SEQUENCE [LARGE SCALE GENOMIC DNA]</scope>
    <source>
        <strain evidence="1 2">DSM 101695</strain>
    </source>
</reference>
<dbReference type="Gene3D" id="1.10.10.10">
    <property type="entry name" value="Winged helix-like DNA-binding domain superfamily/Winged helix DNA-binding domain"/>
    <property type="match status" value="1"/>
</dbReference>
<evidence type="ECO:0000313" key="1">
    <source>
        <dbReference type="EMBL" id="MBG6106210.1"/>
    </source>
</evidence>
<proteinExistence type="predicted"/>
<dbReference type="SMART" id="SM00028">
    <property type="entry name" value="TPR"/>
    <property type="match status" value="7"/>
</dbReference>
<dbReference type="Gene3D" id="1.25.40.10">
    <property type="entry name" value="Tetratricopeptide repeat domain"/>
    <property type="match status" value="2"/>
</dbReference>
<organism evidence="1 2">
    <name type="scientific">Micromonospora vinacea</name>
    <dbReference type="NCBI Taxonomy" id="709878"/>
    <lineage>
        <taxon>Bacteria</taxon>
        <taxon>Bacillati</taxon>
        <taxon>Actinomycetota</taxon>
        <taxon>Actinomycetes</taxon>
        <taxon>Micromonosporales</taxon>
        <taxon>Micromonosporaceae</taxon>
        <taxon>Micromonospora</taxon>
    </lineage>
</organism>
<dbReference type="PANTHER" id="PTHR10098">
    <property type="entry name" value="RAPSYN-RELATED"/>
    <property type="match status" value="1"/>
</dbReference>
<dbReference type="PRINTS" id="PR00364">
    <property type="entry name" value="DISEASERSIST"/>
</dbReference>
<dbReference type="SUPFAM" id="SSF48452">
    <property type="entry name" value="TPR-like"/>
    <property type="match status" value="3"/>
</dbReference>
<gene>
    <name evidence="1" type="ORF">IW249_006624</name>
</gene>
<dbReference type="Pfam" id="PF13424">
    <property type="entry name" value="TPR_12"/>
    <property type="match status" value="2"/>
</dbReference>
<keyword evidence="2" id="KW-1185">Reference proteome</keyword>
<accession>A0ABS0KCJ2</accession>
<dbReference type="Gene3D" id="3.40.50.300">
    <property type="entry name" value="P-loop containing nucleotide triphosphate hydrolases"/>
    <property type="match status" value="1"/>
</dbReference>
<dbReference type="EMBL" id="JADOTY010000001">
    <property type="protein sequence ID" value="MBG6106210.1"/>
    <property type="molecule type" value="Genomic_DNA"/>
</dbReference>
<dbReference type="InterPro" id="IPR036388">
    <property type="entry name" value="WH-like_DNA-bd_sf"/>
</dbReference>
<dbReference type="PANTHER" id="PTHR10098:SF108">
    <property type="entry name" value="TETRATRICOPEPTIDE REPEAT PROTEIN 28"/>
    <property type="match status" value="1"/>
</dbReference>
<dbReference type="SUPFAM" id="SSF52540">
    <property type="entry name" value="P-loop containing nucleoside triphosphate hydrolases"/>
    <property type="match status" value="1"/>
</dbReference>
<sequence>MNDDTSHPPAPGPGQPRSVDEFVGALKNLWNWANMPSYRVLAKRISADPEAVAVSHSTVADIFKTGRRRLDIDLVVRLVRALGLDPAQVAAWRDACITAHAATQRSESVEALRQLPHELAGFVGREPQLAGLRAWIDEAGHSPHPLVVVVEGMAGIGKTQFAIRVAHELIRDGRYADVQLFTNLRGFDRQRAPIDPGEVLDSFLRRLGVPGSRIPADLDGRAAMYRDRLAGREAIVVLDNVANEEQVRDLLPTSPYSLTIMTSRRSLAGLPHVRQIALPAFSPDEALRMLRTTASADKVADMRATTEVAELCGHLPIAVALASQRLRARSSWTVQNLVEYLRTHGLDGLSAGGSTVRAVFELSYRELDDEQKRHYRLLALHPGDALTPGSVAALTGLTPPAAQAFLESMLDQNLLQQRGPNAYDFHDLLRAYARDLAVREDEPARDAALARVFDHYVATAAAAIRELYPYRWLPDRGTGPADYFPHPDALTWLGEESTNLLAVASAAGPERVVDMAAILGHHLQAGGHFGANEQLQVAAAEAARKLGDLAGRSTALLNLGANYAWTSFHTEALSCLAEALSGFRELGDRQGEADVLSTLGLCHDMSSQLLDGVQHYLAALAVFAELDDQAGEGRVMCNLGFAYERLGRYEESLFWSRQAADRLRAINARVAEGRVLTNVGRSLAWTGRFEEATEMVKQALEIGRSTGDRTGEGAALKGLAFVHERAGRPSRAIPLLQQALETFDSTGNRADECRALSRTGACLLDLGEVVEAIAVLTRALDASRAIADRVLQAEVLNSLGVALLRTGHPDQALECHREAAEHTARTGDPHEAARAQRYLGDAYAELGDPVAAREHRERAVHEFRALNLPEADLVQGALDRAAIGEASPGAPARSR</sequence>
<name>A0ABS0KCJ2_9ACTN</name>
<dbReference type="Proteomes" id="UP000631791">
    <property type="component" value="Unassembled WGS sequence"/>
</dbReference>
<dbReference type="InterPro" id="IPR011990">
    <property type="entry name" value="TPR-like_helical_dom_sf"/>
</dbReference>